<feature type="domain" description="Mur ligase central" evidence="1">
    <location>
        <begin position="19"/>
        <end position="80"/>
    </location>
</feature>
<gene>
    <name evidence="2" type="ORF">GUH15_22285</name>
</gene>
<protein>
    <submittedName>
        <fullName evidence="2">UDP-N-acetylmuramate--L-alanine ligase</fullName>
    </submittedName>
</protein>
<dbReference type="Pfam" id="PF08245">
    <property type="entry name" value="Mur_ligase_M"/>
    <property type="match status" value="1"/>
</dbReference>
<dbReference type="EMBL" id="JAABFR010001662">
    <property type="protein sequence ID" value="MBD4338731.1"/>
    <property type="molecule type" value="Genomic_DNA"/>
</dbReference>
<dbReference type="Gene3D" id="3.40.1190.10">
    <property type="entry name" value="Mur-like, catalytic domain"/>
    <property type="match status" value="1"/>
</dbReference>
<accession>A0A8I0HCZ3</accession>
<comment type="caution">
    <text evidence="2">The sequence shown here is derived from an EMBL/GenBank/DDBJ whole genome shotgun (WGS) entry which is preliminary data.</text>
</comment>
<feature type="non-terminal residue" evidence="2">
    <location>
        <position position="83"/>
    </location>
</feature>
<dbReference type="GO" id="GO:0016881">
    <property type="term" value="F:acid-amino acid ligase activity"/>
    <property type="evidence" value="ECO:0007669"/>
    <property type="project" value="InterPro"/>
</dbReference>
<dbReference type="InterPro" id="IPR036565">
    <property type="entry name" value="Mur-like_cat_sf"/>
</dbReference>
<sequence>AFLGGVLRNTGSNLVLCPGSEYSVIEADEYDRSFHHLRPWLAVVTSTDPDHLDIYGDPAHYTEAFEIFTSLIKPDGYLLLHGG</sequence>
<evidence type="ECO:0000313" key="3">
    <source>
        <dbReference type="Proteomes" id="UP000653002"/>
    </source>
</evidence>
<dbReference type="InterPro" id="IPR050061">
    <property type="entry name" value="MurCDEF_pg_biosynth"/>
</dbReference>
<dbReference type="AlphaFoldDB" id="A0A8I0HCZ3"/>
<name>A0A8I0HCZ3_XANCI</name>
<dbReference type="PANTHER" id="PTHR43445">
    <property type="entry name" value="UDP-N-ACETYLMURAMATE--L-ALANINE LIGASE-RELATED"/>
    <property type="match status" value="1"/>
</dbReference>
<dbReference type="InterPro" id="IPR013221">
    <property type="entry name" value="Mur_ligase_cen"/>
</dbReference>
<dbReference type="Proteomes" id="UP000653002">
    <property type="component" value="Unassembled WGS sequence"/>
</dbReference>
<keyword evidence="2" id="KW-0436">Ligase</keyword>
<proteinExistence type="predicted"/>
<dbReference type="PANTHER" id="PTHR43445:SF3">
    <property type="entry name" value="UDP-N-ACETYLMURAMATE--L-ALANINE LIGASE"/>
    <property type="match status" value="1"/>
</dbReference>
<dbReference type="SUPFAM" id="SSF53623">
    <property type="entry name" value="MurD-like peptide ligases, catalytic domain"/>
    <property type="match status" value="1"/>
</dbReference>
<evidence type="ECO:0000313" key="2">
    <source>
        <dbReference type="EMBL" id="MBD4338731.1"/>
    </source>
</evidence>
<feature type="non-terminal residue" evidence="2">
    <location>
        <position position="1"/>
    </location>
</feature>
<evidence type="ECO:0000259" key="1">
    <source>
        <dbReference type="Pfam" id="PF08245"/>
    </source>
</evidence>
<reference evidence="2" key="1">
    <citation type="submission" date="2020-01" db="EMBL/GenBank/DDBJ databases">
        <authorList>
            <person name="Richard D."/>
        </authorList>
    </citation>
    <scope>NUCLEOTIDE SEQUENCE</scope>
    <source>
        <strain evidence="2">JP541</strain>
    </source>
</reference>
<organism evidence="2 3">
    <name type="scientific">Xanthomonas citri pv. citri</name>
    <dbReference type="NCBI Taxonomy" id="611301"/>
    <lineage>
        <taxon>Bacteria</taxon>
        <taxon>Pseudomonadati</taxon>
        <taxon>Pseudomonadota</taxon>
        <taxon>Gammaproteobacteria</taxon>
        <taxon>Lysobacterales</taxon>
        <taxon>Lysobacteraceae</taxon>
        <taxon>Xanthomonas</taxon>
    </lineage>
</organism>
<dbReference type="GO" id="GO:0005524">
    <property type="term" value="F:ATP binding"/>
    <property type="evidence" value="ECO:0007669"/>
    <property type="project" value="InterPro"/>
</dbReference>